<dbReference type="AlphaFoldDB" id="A0A418Q5Z0"/>
<dbReference type="Proteomes" id="UP000285278">
    <property type="component" value="Unassembled WGS sequence"/>
</dbReference>
<feature type="chain" id="PRO_5039047176" evidence="2">
    <location>
        <begin position="39"/>
        <end position="190"/>
    </location>
</feature>
<gene>
    <name evidence="3" type="ORF">D3M95_08460</name>
</gene>
<feature type="region of interest" description="Disordered" evidence="1">
    <location>
        <begin position="41"/>
        <end position="108"/>
    </location>
</feature>
<reference evidence="3 4" key="1">
    <citation type="submission" date="2018-09" db="EMBL/GenBank/DDBJ databases">
        <title>Optimization and identification of Corynebacterium falsenii FN1-14 from fish paste.</title>
        <authorList>
            <person name="Daroonpunt R."/>
            <person name="Tanasupawat S."/>
        </authorList>
    </citation>
    <scope>NUCLEOTIDE SEQUENCE [LARGE SCALE GENOMIC DNA]</scope>
    <source>
        <strain evidence="3 4">FN1-14</strain>
    </source>
</reference>
<dbReference type="EMBL" id="QXJK01000009">
    <property type="protein sequence ID" value="RIX34125.1"/>
    <property type="molecule type" value="Genomic_DNA"/>
</dbReference>
<feature type="signal peptide" evidence="2">
    <location>
        <begin position="1"/>
        <end position="38"/>
    </location>
</feature>
<organism evidence="3 4">
    <name type="scientific">Corynebacterium falsenii</name>
    <dbReference type="NCBI Taxonomy" id="108486"/>
    <lineage>
        <taxon>Bacteria</taxon>
        <taxon>Bacillati</taxon>
        <taxon>Actinomycetota</taxon>
        <taxon>Actinomycetes</taxon>
        <taxon>Mycobacteriales</taxon>
        <taxon>Corynebacteriaceae</taxon>
        <taxon>Corynebacterium</taxon>
    </lineage>
</organism>
<feature type="compositionally biased region" description="Low complexity" evidence="1">
    <location>
        <begin position="69"/>
        <end position="83"/>
    </location>
</feature>
<evidence type="ECO:0000256" key="1">
    <source>
        <dbReference type="SAM" id="MobiDB-lite"/>
    </source>
</evidence>
<dbReference type="OrthoDB" id="4426693at2"/>
<accession>A0A418Q5Z0</accession>
<feature type="compositionally biased region" description="Low complexity" evidence="1">
    <location>
        <begin position="46"/>
        <end position="56"/>
    </location>
</feature>
<keyword evidence="2" id="KW-0732">Signal</keyword>
<evidence type="ECO:0000313" key="4">
    <source>
        <dbReference type="Proteomes" id="UP000285278"/>
    </source>
</evidence>
<evidence type="ECO:0000313" key="3">
    <source>
        <dbReference type="EMBL" id="RIX34125.1"/>
    </source>
</evidence>
<feature type="compositionally biased region" description="Polar residues" evidence="1">
    <location>
        <begin position="84"/>
        <end position="102"/>
    </location>
</feature>
<sequence>MTSLQSSHQSLSRTIRRSALGMTAGACALLLAACGSDATVDNADNSSTVPSVTTSTAKPSDAPTSANPNDAQGNDGDNQANGGSAQDGNVNQVDQVPTQASRTPEDEKYLSLLKDKGVDVTKAEGSDKTGGLEDQVIAAGRAHCEAKKDNKPDIFLPVAAGQLTTMGVYQGEPQEAEKIMQNAATEAYCK</sequence>
<protein>
    <submittedName>
        <fullName evidence="3">Uncharacterized protein</fullName>
    </submittedName>
</protein>
<dbReference type="RefSeq" id="WP_119665027.1">
    <property type="nucleotide sequence ID" value="NZ_QXJK01000009.1"/>
</dbReference>
<comment type="caution">
    <text evidence="3">The sequence shown here is derived from an EMBL/GenBank/DDBJ whole genome shotgun (WGS) entry which is preliminary data.</text>
</comment>
<proteinExistence type="predicted"/>
<dbReference type="STRING" id="1451189.CFAL_00835"/>
<keyword evidence="4" id="KW-1185">Reference proteome</keyword>
<name>A0A418Q5Z0_9CORY</name>
<evidence type="ECO:0000256" key="2">
    <source>
        <dbReference type="SAM" id="SignalP"/>
    </source>
</evidence>